<evidence type="ECO:0000256" key="5">
    <source>
        <dbReference type="ARBA" id="ARBA00022898"/>
    </source>
</evidence>
<sequence>MTHARPQIRAEVAALPAYKPGKKPATSGRPVKLSSNENPFPPLDGVLAEATACLEGLNRYPDIAAVELRTALAESVGLGAGNVALGAGSVAVLYHLLSAVCEPGSEVVYAWRSFEAYPIAAGIAGARSVQVPLRPDATHDLDAMLAAVNEKTRVVIVCSPNNPTGTVADRREFELFLAALPRDVVCVLDEAYVEFVRGSDIPEPVHLLAQHENLVVLRTFSKAYGLAGLRVGYSLASEELTEAMAKTAIPFGVTQLAQTAALVSLGRTDDLRDRVDAIVEERDRVAAALRGLGLAVPDAQGNFVWLALGDAASDFAGTCELQGVAVRPFDGEGVRVTVGTVDENDRLIALAEQWAGAPVGATARS</sequence>
<evidence type="ECO:0000256" key="2">
    <source>
        <dbReference type="ARBA" id="ARBA00011738"/>
    </source>
</evidence>
<dbReference type="InterPro" id="IPR004839">
    <property type="entry name" value="Aminotransferase_I/II_large"/>
</dbReference>
<evidence type="ECO:0000256" key="3">
    <source>
        <dbReference type="ARBA" id="ARBA00022576"/>
    </source>
</evidence>
<dbReference type="EMBL" id="SDPP02000006">
    <property type="protein sequence ID" value="KAA1373118.1"/>
    <property type="molecule type" value="Genomic_DNA"/>
</dbReference>
<keyword evidence="3 6" id="KW-0032">Aminotransferase</keyword>
<dbReference type="GO" id="GO:0030170">
    <property type="term" value="F:pyridoxal phosphate binding"/>
    <property type="evidence" value="ECO:0007669"/>
    <property type="project" value="UniProtKB-UniRule"/>
</dbReference>
<dbReference type="PANTHER" id="PTHR43643">
    <property type="entry name" value="HISTIDINOL-PHOSPHATE AMINOTRANSFERASE 2"/>
    <property type="match status" value="1"/>
</dbReference>
<evidence type="ECO:0000313" key="10">
    <source>
        <dbReference type="Proteomes" id="UP001515100"/>
    </source>
</evidence>
<dbReference type="GO" id="GO:0000105">
    <property type="term" value="P:L-histidine biosynthetic process"/>
    <property type="evidence" value="ECO:0007669"/>
    <property type="project" value="InterPro"/>
</dbReference>
<accession>A0A641AJ18</accession>
<dbReference type="InterPro" id="IPR001917">
    <property type="entry name" value="Aminotrans_II_pyridoxalP_BS"/>
</dbReference>
<evidence type="ECO:0000256" key="6">
    <source>
        <dbReference type="HAMAP-Rule" id="MF_01513"/>
    </source>
</evidence>
<dbReference type="HAMAP" id="MF_01023">
    <property type="entry name" value="HisC_aminotrans_2"/>
    <property type="match status" value="1"/>
</dbReference>
<protein>
    <recommendedName>
        <fullName evidence="6">Aromatic amino acid aminotransferase</fullName>
        <shortName evidence="6">ArAT</shortName>
        <ecNumber evidence="6">2.6.1.57</ecNumber>
    </recommendedName>
</protein>
<dbReference type="InterPro" id="IPR015424">
    <property type="entry name" value="PyrdxlP-dep_Trfase"/>
</dbReference>
<keyword evidence="10" id="KW-1185">Reference proteome</keyword>
<dbReference type="PANTHER" id="PTHR43643:SF3">
    <property type="entry name" value="HISTIDINOL-PHOSPHATE AMINOTRANSFERASE"/>
    <property type="match status" value="1"/>
</dbReference>
<name>A0A641AJ18_9ACTN</name>
<dbReference type="AlphaFoldDB" id="A0A641AJ18"/>
<dbReference type="NCBIfam" id="TIGR01141">
    <property type="entry name" value="hisC"/>
    <property type="match status" value="1"/>
</dbReference>
<comment type="function">
    <text evidence="6">Aminotransferase that catalyzes the conversion of aromatic amino acids and 2-oxoglutarate into corresponding aromatic oxo acids and L-glutamate.</text>
</comment>
<comment type="subunit">
    <text evidence="2 6">Homodimer.</text>
</comment>
<dbReference type="GO" id="GO:0008793">
    <property type="term" value="F:aromatic-amino-acid transaminase activity"/>
    <property type="evidence" value="ECO:0007669"/>
    <property type="project" value="UniProtKB-UniRule"/>
</dbReference>
<evidence type="ECO:0000256" key="4">
    <source>
        <dbReference type="ARBA" id="ARBA00022679"/>
    </source>
</evidence>
<proteinExistence type="inferred from homology"/>
<dbReference type="NCBIfam" id="NF002878">
    <property type="entry name" value="PRK03321.1"/>
    <property type="match status" value="1"/>
</dbReference>
<gene>
    <name evidence="9" type="primary">hisC</name>
    <name evidence="6" type="synonym">pat</name>
    <name evidence="9" type="ORF">ESP62_018395</name>
</gene>
<dbReference type="Gene3D" id="3.90.1150.10">
    <property type="entry name" value="Aspartate Aminotransferase, domain 1"/>
    <property type="match status" value="1"/>
</dbReference>
<keyword evidence="5 6" id="KW-0663">Pyridoxal phosphate</keyword>
<dbReference type="InterPro" id="IPR015422">
    <property type="entry name" value="PyrdxlP-dep_Trfase_small"/>
</dbReference>
<dbReference type="SUPFAM" id="SSF53383">
    <property type="entry name" value="PLP-dependent transferases"/>
    <property type="match status" value="1"/>
</dbReference>
<comment type="catalytic activity">
    <reaction evidence="6">
        <text>an aromatic L-alpha-amino acid + 2-oxoglutarate = an aromatic oxo-acid + L-glutamate</text>
        <dbReference type="Rhea" id="RHEA:17533"/>
        <dbReference type="ChEBI" id="CHEBI:16810"/>
        <dbReference type="ChEBI" id="CHEBI:29985"/>
        <dbReference type="ChEBI" id="CHEBI:73309"/>
        <dbReference type="ChEBI" id="CHEBI:84824"/>
        <dbReference type="EC" id="2.6.1.57"/>
    </reaction>
</comment>
<reference evidence="9" key="1">
    <citation type="submission" date="2019-09" db="EMBL/GenBank/DDBJ databases">
        <authorList>
            <person name="Li J."/>
        </authorList>
    </citation>
    <scope>NUCLEOTIDE SEQUENCE [LARGE SCALE GENOMIC DNA]</scope>
    <source>
        <strain evidence="9">NRBC 14897</strain>
    </source>
</reference>
<evidence type="ECO:0000259" key="8">
    <source>
        <dbReference type="Pfam" id="PF00155"/>
    </source>
</evidence>
<comment type="cofactor">
    <cofactor evidence="1 6">
        <name>pyridoxal 5'-phosphate</name>
        <dbReference type="ChEBI" id="CHEBI:597326"/>
    </cofactor>
</comment>
<evidence type="ECO:0000313" key="9">
    <source>
        <dbReference type="EMBL" id="KAA1373118.1"/>
    </source>
</evidence>
<dbReference type="CDD" id="cd00609">
    <property type="entry name" value="AAT_like"/>
    <property type="match status" value="1"/>
</dbReference>
<dbReference type="InterPro" id="IPR024892">
    <property type="entry name" value="ArAT"/>
</dbReference>
<dbReference type="InterPro" id="IPR050106">
    <property type="entry name" value="HistidinolP_aminotransfase"/>
</dbReference>
<evidence type="ECO:0000256" key="7">
    <source>
        <dbReference type="SAM" id="MobiDB-lite"/>
    </source>
</evidence>
<dbReference type="InterPro" id="IPR015421">
    <property type="entry name" value="PyrdxlP-dep_Trfase_major"/>
</dbReference>
<comment type="caution">
    <text evidence="9">The sequence shown here is derived from an EMBL/GenBank/DDBJ whole genome shotgun (WGS) entry which is preliminary data.</text>
</comment>
<dbReference type="Proteomes" id="UP001515100">
    <property type="component" value="Unassembled WGS sequence"/>
</dbReference>
<comment type="similarity">
    <text evidence="6">Belongs to the class-II pyridoxal-phosphate-dependent aminotransferase family.</text>
</comment>
<dbReference type="OrthoDB" id="9809616at2"/>
<dbReference type="EC" id="2.6.1.57" evidence="6"/>
<organism evidence="9 10">
    <name type="scientific">Aeromicrobium fastidiosum</name>
    <dbReference type="NCBI Taxonomy" id="52699"/>
    <lineage>
        <taxon>Bacteria</taxon>
        <taxon>Bacillati</taxon>
        <taxon>Actinomycetota</taxon>
        <taxon>Actinomycetes</taxon>
        <taxon>Propionibacteriales</taxon>
        <taxon>Nocardioidaceae</taxon>
        <taxon>Aeromicrobium</taxon>
    </lineage>
</organism>
<dbReference type="InterPro" id="IPR005861">
    <property type="entry name" value="HisP_aminotrans"/>
</dbReference>
<feature type="domain" description="Aminotransferase class I/classII large" evidence="8">
    <location>
        <begin position="31"/>
        <end position="348"/>
    </location>
</feature>
<dbReference type="PROSITE" id="PS00599">
    <property type="entry name" value="AA_TRANSFER_CLASS_2"/>
    <property type="match status" value="1"/>
</dbReference>
<evidence type="ECO:0000256" key="1">
    <source>
        <dbReference type="ARBA" id="ARBA00001933"/>
    </source>
</evidence>
<keyword evidence="4 6" id="KW-0808">Transferase</keyword>
<dbReference type="Gene3D" id="3.40.640.10">
    <property type="entry name" value="Type I PLP-dependent aspartate aminotransferase-like (Major domain)"/>
    <property type="match status" value="1"/>
</dbReference>
<feature type="region of interest" description="Disordered" evidence="7">
    <location>
        <begin position="15"/>
        <end position="37"/>
    </location>
</feature>
<dbReference type="Pfam" id="PF00155">
    <property type="entry name" value="Aminotran_1_2"/>
    <property type="match status" value="1"/>
</dbReference>
<dbReference type="GO" id="GO:0004400">
    <property type="term" value="F:histidinol-phosphate transaminase activity"/>
    <property type="evidence" value="ECO:0007669"/>
    <property type="project" value="InterPro"/>
</dbReference>
<dbReference type="HAMAP" id="MF_01513">
    <property type="entry name" value="Phe_aminotrans_2"/>
    <property type="match status" value="1"/>
</dbReference>
<feature type="modified residue" description="N6-(pyridoxal phosphate)lysine" evidence="6">
    <location>
        <position position="222"/>
    </location>
</feature>